<feature type="domain" description="Multidrug resistance protein MdtA-like C-terminal permuted SH3" evidence="6">
    <location>
        <begin position="308"/>
        <end position="366"/>
    </location>
</feature>
<evidence type="ECO:0000313" key="7">
    <source>
        <dbReference type="EMBL" id="PWE26877.1"/>
    </source>
</evidence>
<dbReference type="Pfam" id="PF25967">
    <property type="entry name" value="RND-MFP_C"/>
    <property type="match status" value="1"/>
</dbReference>
<dbReference type="InterPro" id="IPR006143">
    <property type="entry name" value="RND_pump_MFP"/>
</dbReference>
<comment type="similarity">
    <text evidence="2">Belongs to the membrane fusion protein (MFP) (TC 8.A.1) family.</text>
</comment>
<name>A0A2U2C4T7_9RHOB</name>
<protein>
    <submittedName>
        <fullName evidence="7">Efflux RND transporter periplasmic adaptor subunit</fullName>
    </submittedName>
</protein>
<dbReference type="Gene3D" id="2.40.50.100">
    <property type="match status" value="1"/>
</dbReference>
<feature type="domain" description="Multidrug resistance protein MdtA-like barrel-sandwich hybrid" evidence="4">
    <location>
        <begin position="70"/>
        <end position="212"/>
    </location>
</feature>
<dbReference type="GO" id="GO:0046677">
    <property type="term" value="P:response to antibiotic"/>
    <property type="evidence" value="ECO:0007669"/>
    <property type="project" value="TreeGrafter"/>
</dbReference>
<dbReference type="GO" id="GO:0030313">
    <property type="term" value="C:cell envelope"/>
    <property type="evidence" value="ECO:0007669"/>
    <property type="project" value="UniProtKB-SubCell"/>
</dbReference>
<dbReference type="Gene3D" id="1.10.287.470">
    <property type="entry name" value="Helix hairpin bin"/>
    <property type="match status" value="1"/>
</dbReference>
<keyword evidence="8" id="KW-1185">Reference proteome</keyword>
<dbReference type="Proteomes" id="UP000244940">
    <property type="component" value="Unassembled WGS sequence"/>
</dbReference>
<evidence type="ECO:0000256" key="1">
    <source>
        <dbReference type="ARBA" id="ARBA00004196"/>
    </source>
</evidence>
<feature type="chain" id="PRO_5015476941" evidence="3">
    <location>
        <begin position="36"/>
        <end position="407"/>
    </location>
</feature>
<sequence length="407" mass="42254">MRLTRPLCVSVSRFLRPAFLATSVLASLAPVAAQAQMPGPMGPIAVGVVAAEQQDIPVTVTVPGRAVAYETVDIRPRVSGVISEIAYQPGRALERGDLLFRIEAETYEAELATAEARVALAEASQGAADATVRRYEALEGTGISTGALETAQVAAMQAAADLSAARADLQIARLNLERTEITSPISGRAAVASVSVGALVTENQTTALTTVTRIDPIYVDIEESSRRIGEMRARMNAGALQMGDSLDIALRLETGAIYPGRGELVSPGIAVSTTTGTTRFRIRFDNPDRLILPGQFLRAELTVGTTTAILVPQMATARSSSGALTAYVVADGVAQQRVLTSQGTYGNGWIVTDGVEPGEQLVVDGLTNLQDGAEVAPVAVVISDQGVVTPADGSSQAFTAPGAPAGN</sequence>
<dbReference type="EMBL" id="QEYD01000015">
    <property type="protein sequence ID" value="PWE26877.1"/>
    <property type="molecule type" value="Genomic_DNA"/>
</dbReference>
<comment type="caution">
    <text evidence="7">The sequence shown here is derived from an EMBL/GenBank/DDBJ whole genome shotgun (WGS) entry which is preliminary data.</text>
</comment>
<dbReference type="InterPro" id="IPR058627">
    <property type="entry name" value="MdtA-like_C"/>
</dbReference>
<comment type="subcellular location">
    <subcellularLocation>
        <location evidence="1">Cell envelope</location>
    </subcellularLocation>
</comment>
<evidence type="ECO:0000259" key="4">
    <source>
        <dbReference type="Pfam" id="PF25917"/>
    </source>
</evidence>
<feature type="signal peptide" evidence="3">
    <location>
        <begin position="1"/>
        <end position="35"/>
    </location>
</feature>
<dbReference type="InterPro" id="IPR058626">
    <property type="entry name" value="MdtA-like_b-barrel"/>
</dbReference>
<reference evidence="7 8" key="1">
    <citation type="submission" date="2018-05" db="EMBL/GenBank/DDBJ databases">
        <title>Pararhodobacter marina sp. nov., isolated from deep-sea water of the Indian Ocean.</title>
        <authorList>
            <person name="Lai Q.Sr."/>
            <person name="Liu X."/>
            <person name="Shao Z."/>
        </authorList>
    </citation>
    <scope>NUCLEOTIDE SEQUENCE [LARGE SCALE GENOMIC DNA]</scope>
    <source>
        <strain evidence="7 8">CIC4N-9</strain>
    </source>
</reference>
<dbReference type="GO" id="GO:0022857">
    <property type="term" value="F:transmembrane transporter activity"/>
    <property type="evidence" value="ECO:0007669"/>
    <property type="project" value="InterPro"/>
</dbReference>
<gene>
    <name evidence="7" type="ORF">C4N9_20030</name>
</gene>
<evidence type="ECO:0000259" key="5">
    <source>
        <dbReference type="Pfam" id="PF25944"/>
    </source>
</evidence>
<dbReference type="Pfam" id="PF25917">
    <property type="entry name" value="BSH_RND"/>
    <property type="match status" value="1"/>
</dbReference>
<dbReference type="InterPro" id="IPR058625">
    <property type="entry name" value="MdtA-like_BSH"/>
</dbReference>
<dbReference type="Gene3D" id="2.40.420.20">
    <property type="match status" value="1"/>
</dbReference>
<proteinExistence type="inferred from homology"/>
<evidence type="ECO:0000313" key="8">
    <source>
        <dbReference type="Proteomes" id="UP000244940"/>
    </source>
</evidence>
<accession>A0A2U2C4T7</accession>
<dbReference type="NCBIfam" id="TIGR01730">
    <property type="entry name" value="RND_mfp"/>
    <property type="match status" value="1"/>
</dbReference>
<dbReference type="GO" id="GO:0005886">
    <property type="term" value="C:plasma membrane"/>
    <property type="evidence" value="ECO:0007669"/>
    <property type="project" value="TreeGrafter"/>
</dbReference>
<evidence type="ECO:0000256" key="2">
    <source>
        <dbReference type="ARBA" id="ARBA00009477"/>
    </source>
</evidence>
<dbReference type="PANTHER" id="PTHR30158">
    <property type="entry name" value="ACRA/E-RELATED COMPONENT OF DRUG EFFLUX TRANSPORTER"/>
    <property type="match status" value="1"/>
</dbReference>
<dbReference type="SUPFAM" id="SSF111369">
    <property type="entry name" value="HlyD-like secretion proteins"/>
    <property type="match status" value="1"/>
</dbReference>
<keyword evidence="3" id="KW-0732">Signal</keyword>
<evidence type="ECO:0000256" key="3">
    <source>
        <dbReference type="SAM" id="SignalP"/>
    </source>
</evidence>
<dbReference type="AlphaFoldDB" id="A0A2U2C4T7"/>
<dbReference type="Gene3D" id="2.40.30.170">
    <property type="match status" value="1"/>
</dbReference>
<dbReference type="PANTHER" id="PTHR30158:SF3">
    <property type="entry name" value="MULTIDRUG EFFLUX PUMP SUBUNIT ACRA-RELATED"/>
    <property type="match status" value="1"/>
</dbReference>
<dbReference type="OrthoDB" id="7811737at2"/>
<evidence type="ECO:0000259" key="6">
    <source>
        <dbReference type="Pfam" id="PF25967"/>
    </source>
</evidence>
<dbReference type="Pfam" id="PF25944">
    <property type="entry name" value="Beta-barrel_RND"/>
    <property type="match status" value="1"/>
</dbReference>
<feature type="domain" description="Multidrug resistance protein MdtA-like beta-barrel" evidence="5">
    <location>
        <begin position="216"/>
        <end position="305"/>
    </location>
</feature>
<organism evidence="7 8">
    <name type="scientific">Pararhodobacter marinus</name>
    <dbReference type="NCBI Taxonomy" id="2184063"/>
    <lineage>
        <taxon>Bacteria</taxon>
        <taxon>Pseudomonadati</taxon>
        <taxon>Pseudomonadota</taxon>
        <taxon>Alphaproteobacteria</taxon>
        <taxon>Rhodobacterales</taxon>
        <taxon>Paracoccaceae</taxon>
        <taxon>Pararhodobacter</taxon>
    </lineage>
</organism>